<feature type="compositionally biased region" description="Low complexity" evidence="5">
    <location>
        <begin position="589"/>
        <end position="599"/>
    </location>
</feature>
<feature type="region of interest" description="Disordered" evidence="5">
    <location>
        <begin position="164"/>
        <end position="222"/>
    </location>
</feature>
<gene>
    <name evidence="7" type="ORF">CspeluHIS016_0102970</name>
</gene>
<comment type="caution">
    <text evidence="7">The sequence shown here is derived from an EMBL/GenBank/DDBJ whole genome shotgun (WGS) entry which is preliminary data.</text>
</comment>
<evidence type="ECO:0000256" key="1">
    <source>
        <dbReference type="ARBA" id="ARBA00022723"/>
    </source>
</evidence>
<dbReference type="CDD" id="cd15534">
    <property type="entry name" value="PHD2_PHF12_Rco1"/>
    <property type="match status" value="1"/>
</dbReference>
<dbReference type="SMART" id="SM00249">
    <property type="entry name" value="PHD"/>
    <property type="match status" value="2"/>
</dbReference>
<dbReference type="AlphaFoldDB" id="A0AAD3TMK6"/>
<evidence type="ECO:0000256" key="2">
    <source>
        <dbReference type="ARBA" id="ARBA00022771"/>
    </source>
</evidence>
<dbReference type="CDD" id="cd15535">
    <property type="entry name" value="PHD1_Rco1"/>
    <property type="match status" value="1"/>
</dbReference>
<organism evidence="7 8">
    <name type="scientific">Cutaneotrichosporon spelunceum</name>
    <dbReference type="NCBI Taxonomy" id="1672016"/>
    <lineage>
        <taxon>Eukaryota</taxon>
        <taxon>Fungi</taxon>
        <taxon>Dikarya</taxon>
        <taxon>Basidiomycota</taxon>
        <taxon>Agaricomycotina</taxon>
        <taxon>Tremellomycetes</taxon>
        <taxon>Trichosporonales</taxon>
        <taxon>Trichosporonaceae</taxon>
        <taxon>Cutaneotrichosporon</taxon>
    </lineage>
</organism>
<reference evidence="7" key="2">
    <citation type="submission" date="2023-06" db="EMBL/GenBank/DDBJ databases">
        <authorList>
            <person name="Kobayashi Y."/>
            <person name="Kayamori A."/>
            <person name="Aoki K."/>
            <person name="Shiwa Y."/>
            <person name="Fujita N."/>
            <person name="Sugita T."/>
            <person name="Iwasaki W."/>
            <person name="Tanaka N."/>
            <person name="Takashima M."/>
        </authorList>
    </citation>
    <scope>NUCLEOTIDE SEQUENCE</scope>
    <source>
        <strain evidence="7">HIS016</strain>
    </source>
</reference>
<protein>
    <recommendedName>
        <fullName evidence="6">PHD-type domain-containing protein</fullName>
    </recommendedName>
</protein>
<keyword evidence="1" id="KW-0479">Metal-binding</keyword>
<dbReference type="Pfam" id="PF00628">
    <property type="entry name" value="PHD"/>
    <property type="match status" value="2"/>
</dbReference>
<evidence type="ECO:0000313" key="8">
    <source>
        <dbReference type="Proteomes" id="UP001222932"/>
    </source>
</evidence>
<dbReference type="InterPro" id="IPR052819">
    <property type="entry name" value="Chromatin_regulatory_protein"/>
</dbReference>
<name>A0AAD3TMK6_9TREE</name>
<dbReference type="Gene3D" id="3.30.40.10">
    <property type="entry name" value="Zinc/RING finger domain, C3HC4 (zinc finger)"/>
    <property type="match status" value="1"/>
</dbReference>
<dbReference type="SUPFAM" id="SSF57903">
    <property type="entry name" value="FYVE/PHD zinc finger"/>
    <property type="match status" value="2"/>
</dbReference>
<feature type="compositionally biased region" description="Polar residues" evidence="5">
    <location>
        <begin position="613"/>
        <end position="624"/>
    </location>
</feature>
<proteinExistence type="predicted"/>
<dbReference type="InterPro" id="IPR019786">
    <property type="entry name" value="Zinc_finger_PHD-type_CS"/>
</dbReference>
<dbReference type="Gene3D" id="2.30.30.1150">
    <property type="match status" value="1"/>
</dbReference>
<dbReference type="GO" id="GO:0006357">
    <property type="term" value="P:regulation of transcription by RNA polymerase II"/>
    <property type="evidence" value="ECO:0007669"/>
    <property type="project" value="TreeGrafter"/>
</dbReference>
<dbReference type="InterPro" id="IPR001965">
    <property type="entry name" value="Znf_PHD"/>
</dbReference>
<evidence type="ECO:0000259" key="6">
    <source>
        <dbReference type="PROSITE" id="PS50016"/>
    </source>
</evidence>
<dbReference type="PROSITE" id="PS01359">
    <property type="entry name" value="ZF_PHD_1"/>
    <property type="match status" value="1"/>
</dbReference>
<dbReference type="GO" id="GO:0032221">
    <property type="term" value="C:Rpd3S complex"/>
    <property type="evidence" value="ECO:0007669"/>
    <property type="project" value="TreeGrafter"/>
</dbReference>
<keyword evidence="8" id="KW-1185">Reference proteome</keyword>
<dbReference type="Proteomes" id="UP001222932">
    <property type="component" value="Unassembled WGS sequence"/>
</dbReference>
<accession>A0AAD3TMK6</accession>
<dbReference type="PROSITE" id="PS50016">
    <property type="entry name" value="ZF_PHD_2"/>
    <property type="match status" value="1"/>
</dbReference>
<evidence type="ECO:0000256" key="5">
    <source>
        <dbReference type="SAM" id="MobiDB-lite"/>
    </source>
</evidence>
<feature type="region of interest" description="Disordered" evidence="5">
    <location>
        <begin position="567"/>
        <end position="639"/>
    </location>
</feature>
<feature type="region of interest" description="Disordered" evidence="5">
    <location>
        <begin position="1"/>
        <end position="140"/>
    </location>
</feature>
<evidence type="ECO:0000313" key="7">
    <source>
        <dbReference type="EMBL" id="GMK53711.1"/>
    </source>
</evidence>
<dbReference type="PANTHER" id="PTHR47636:SF1">
    <property type="entry name" value="TRANSCRIPTIONAL REGULATORY PROTEIN RCO1"/>
    <property type="match status" value="1"/>
</dbReference>
<dbReference type="InterPro" id="IPR019787">
    <property type="entry name" value="Znf_PHD-finger"/>
</dbReference>
<evidence type="ECO:0000256" key="4">
    <source>
        <dbReference type="PROSITE-ProRule" id="PRU00146"/>
    </source>
</evidence>
<feature type="domain" description="PHD-type" evidence="6">
    <location>
        <begin position="234"/>
        <end position="284"/>
    </location>
</feature>
<dbReference type="EMBL" id="BTCM01000001">
    <property type="protein sequence ID" value="GMK53711.1"/>
    <property type="molecule type" value="Genomic_DNA"/>
</dbReference>
<dbReference type="InterPro" id="IPR011011">
    <property type="entry name" value="Znf_FYVE_PHD"/>
</dbReference>
<keyword evidence="3" id="KW-0862">Zinc</keyword>
<sequence length="639" mass="68611">MASTSPITSPISIREQPPTVHIRTGLAVTDDDSSSPNTPTTLPERPAPGFMIRIPASAGRVSGTPQRALDRDDSPASTPASVGKRKRRVEPIGDTIAANRPRRGRPSAGSPFIDGTGATGTPSRDVSTASSSRANSSAPPNALSIFQEANSSEISAEVQTIMGSSTGRGSREVRGLVESAARPTRGSENHVRSGVSASGRGRRVGSRVASAKAGGGRKGKKAEGPEIVNEIVNQDFCSACRGIGRFLCCDGCPRSFHFMCLEPPFRIDELPESETWYCNKCASERNPAPAHDSPSGIKFTDRTISTVFGHLIKRVENNNPEQFRLPQDIRQFFVGVSAGPLGEYVDTETARTKLDRKGFQEERDPVRLRDVKNRPITCYKCGGTSVPTRQLASDPGAQWRPLVSCDYCNLHWHLDCLSPPLAAMPSAARKWMCPNHADQVMPRRRTVRSGLETVDVESAGSYNNGNVTVVEAPSVEPDIPTDDMVINNKKYRVPERIIQLDFWNKLRTDRSREAPARTAAREASAKKAIAEASPEELEAARLLVALGLADDEYGDTEMVVGEMSASEEKQEAAALKHKVKEEANGSRTPVGVGRARAPGGVNGNGAGIPAEVSTPTARPNSGSSDGPRRITLRVGPPSQ</sequence>
<dbReference type="InterPro" id="IPR013083">
    <property type="entry name" value="Znf_RING/FYVE/PHD"/>
</dbReference>
<dbReference type="GO" id="GO:0008270">
    <property type="term" value="F:zinc ion binding"/>
    <property type="evidence" value="ECO:0007669"/>
    <property type="project" value="UniProtKB-KW"/>
</dbReference>
<keyword evidence="2 4" id="KW-0863">Zinc-finger</keyword>
<feature type="compositionally biased region" description="Low complexity" evidence="5">
    <location>
        <begin position="1"/>
        <end position="13"/>
    </location>
</feature>
<evidence type="ECO:0000256" key="3">
    <source>
        <dbReference type="ARBA" id="ARBA00022833"/>
    </source>
</evidence>
<dbReference type="PANTHER" id="PTHR47636">
    <property type="entry name" value="TRANSCRIPTIONAL REGULATORY PROTEIN RCO1"/>
    <property type="match status" value="1"/>
</dbReference>
<feature type="compositionally biased region" description="Low complexity" evidence="5">
    <location>
        <begin position="127"/>
        <end position="140"/>
    </location>
</feature>
<reference evidence="7" key="1">
    <citation type="journal article" date="2023" name="BMC Genomics">
        <title>Chromosome-level genome assemblies of Cutaneotrichosporon spp. (Trichosporonales, Basidiomycota) reveal imbalanced evolution between nucleotide sequences and chromosome synteny.</title>
        <authorList>
            <person name="Kobayashi Y."/>
            <person name="Kayamori A."/>
            <person name="Aoki K."/>
            <person name="Shiwa Y."/>
            <person name="Matsutani M."/>
            <person name="Fujita N."/>
            <person name="Sugita T."/>
            <person name="Iwasaki W."/>
            <person name="Tanaka N."/>
            <person name="Takashima M."/>
        </authorList>
    </citation>
    <scope>NUCLEOTIDE SEQUENCE</scope>
    <source>
        <strain evidence="7">HIS016</strain>
    </source>
</reference>